<dbReference type="PANTHER" id="PTHR40202:SF1">
    <property type="entry name" value="HD DOMAIN-CONTAINING PROTEIN"/>
    <property type="match status" value="1"/>
</dbReference>
<dbReference type="CDD" id="cd00077">
    <property type="entry name" value="HDc"/>
    <property type="match status" value="1"/>
</dbReference>
<dbReference type="Pfam" id="PF01966">
    <property type="entry name" value="HD"/>
    <property type="match status" value="1"/>
</dbReference>
<dbReference type="AlphaFoldDB" id="A0A1N6D9N9"/>
<evidence type="ECO:0000313" key="2">
    <source>
        <dbReference type="EMBL" id="SIN67403.1"/>
    </source>
</evidence>
<dbReference type="PANTHER" id="PTHR40202">
    <property type="match status" value="1"/>
</dbReference>
<dbReference type="Gene3D" id="1.10.3210.10">
    <property type="entry name" value="Hypothetical protein af1432"/>
    <property type="match status" value="1"/>
</dbReference>
<feature type="domain" description="HD" evidence="1">
    <location>
        <begin position="38"/>
        <end position="114"/>
    </location>
</feature>
<dbReference type="SUPFAM" id="SSF109604">
    <property type="entry name" value="HD-domain/PDEase-like"/>
    <property type="match status" value="1"/>
</dbReference>
<keyword evidence="3" id="KW-1185">Reference proteome</keyword>
<gene>
    <name evidence="2" type="ORF">SAMN05444394_0536</name>
</gene>
<sequence length="193" mass="22316">MKPTYSNQSKTKRIELVFDLYRKYGEEDYIGEPVSQIEHMCQSAQIAEKEGYEEEVILAAFFHDIGHLCVHLGNFESMDGYGIKSHEKIGGDFLRDLGFPEKVAKLVENHVQAKRYLTYKFPEYFDKLSEASRKTLEFQGGKMNASEAAAFENDPLFEVSLKMRTWDEMAKEEHVPLPDLENYKKMAERILAS</sequence>
<dbReference type="InterPro" id="IPR006674">
    <property type="entry name" value="HD_domain"/>
</dbReference>
<dbReference type="NCBIfam" id="TIGR00277">
    <property type="entry name" value="HDIG"/>
    <property type="match status" value="1"/>
</dbReference>
<name>A0A1N6D9N9_9BACT</name>
<dbReference type="InterPro" id="IPR006675">
    <property type="entry name" value="HDIG_dom"/>
</dbReference>
<evidence type="ECO:0000259" key="1">
    <source>
        <dbReference type="Pfam" id="PF01966"/>
    </source>
</evidence>
<dbReference type="OrthoDB" id="823268at2"/>
<dbReference type="InterPro" id="IPR017670">
    <property type="entry name" value="Phosphonate_degrad-assoc"/>
</dbReference>
<dbReference type="EMBL" id="FSRC01000001">
    <property type="protein sequence ID" value="SIN67403.1"/>
    <property type="molecule type" value="Genomic_DNA"/>
</dbReference>
<dbReference type="STRING" id="226505.SAMN05444394_0536"/>
<evidence type="ECO:0000313" key="3">
    <source>
        <dbReference type="Proteomes" id="UP000185221"/>
    </source>
</evidence>
<dbReference type="InterPro" id="IPR052567">
    <property type="entry name" value="OP_Dioxygenase"/>
</dbReference>
<reference evidence="3" key="1">
    <citation type="submission" date="2016-11" db="EMBL/GenBank/DDBJ databases">
        <authorList>
            <person name="Varghese N."/>
            <person name="Submissions S."/>
        </authorList>
    </citation>
    <scope>NUCLEOTIDE SEQUENCE [LARGE SCALE GENOMIC DNA]</scope>
    <source>
        <strain evidence="3">DSM 15292</strain>
    </source>
</reference>
<organism evidence="2 3">
    <name type="scientific">Algoriphagus halophilus</name>
    <dbReference type="NCBI Taxonomy" id="226505"/>
    <lineage>
        <taxon>Bacteria</taxon>
        <taxon>Pseudomonadati</taxon>
        <taxon>Bacteroidota</taxon>
        <taxon>Cytophagia</taxon>
        <taxon>Cytophagales</taxon>
        <taxon>Cyclobacteriaceae</taxon>
        <taxon>Algoriphagus</taxon>
    </lineage>
</organism>
<dbReference type="RefSeq" id="WP_074223281.1">
    <property type="nucleotide sequence ID" value="NZ_FSRC01000001.1"/>
</dbReference>
<dbReference type="NCBIfam" id="TIGR03276">
    <property type="entry name" value="Phn-HD"/>
    <property type="match status" value="1"/>
</dbReference>
<dbReference type="InterPro" id="IPR003607">
    <property type="entry name" value="HD/PDEase_dom"/>
</dbReference>
<proteinExistence type="predicted"/>
<protein>
    <submittedName>
        <fullName evidence="2">Phosphonate degradation operons associated HDIG domain protein</fullName>
    </submittedName>
</protein>
<dbReference type="Proteomes" id="UP000185221">
    <property type="component" value="Unassembled WGS sequence"/>
</dbReference>
<accession>A0A1N6D9N9</accession>